<dbReference type="InterPro" id="IPR006130">
    <property type="entry name" value="Asp/Orn_carbamoylTrfase"/>
</dbReference>
<feature type="domain" description="Aspartate/ornithine carbamoyltransferase carbamoyl-P binding" evidence="5">
    <location>
        <begin position="2"/>
        <end position="134"/>
    </location>
</feature>
<dbReference type="InterPro" id="IPR036901">
    <property type="entry name" value="Asp/Orn_carbamoylTrfase_sf"/>
</dbReference>
<evidence type="ECO:0000256" key="3">
    <source>
        <dbReference type="RuleBase" id="RU003634"/>
    </source>
</evidence>
<evidence type="ECO:0000259" key="4">
    <source>
        <dbReference type="Pfam" id="PF00185"/>
    </source>
</evidence>
<dbReference type="Pfam" id="PF00185">
    <property type="entry name" value="OTCace"/>
    <property type="match status" value="1"/>
</dbReference>
<evidence type="ECO:0000313" key="7">
    <source>
        <dbReference type="Proteomes" id="UP000247476"/>
    </source>
</evidence>
<protein>
    <submittedName>
        <fullName evidence="6">Ornithine carbamoyltransferase</fullName>
    </submittedName>
</protein>
<dbReference type="Proteomes" id="UP000247476">
    <property type="component" value="Unassembled WGS sequence"/>
</dbReference>
<comment type="caution">
    <text evidence="6">The sequence shown here is derived from an EMBL/GenBank/DDBJ whole genome shotgun (WGS) entry which is preliminary data.</text>
</comment>
<evidence type="ECO:0000259" key="5">
    <source>
        <dbReference type="Pfam" id="PF02729"/>
    </source>
</evidence>
<organism evidence="6 7">
    <name type="scientific">Paenibacillus flagellatus</name>
    <dbReference type="NCBI Taxonomy" id="2211139"/>
    <lineage>
        <taxon>Bacteria</taxon>
        <taxon>Bacillati</taxon>
        <taxon>Bacillota</taxon>
        <taxon>Bacilli</taxon>
        <taxon>Bacillales</taxon>
        <taxon>Paenibacillaceae</taxon>
        <taxon>Paenibacillus</taxon>
    </lineage>
</organism>
<dbReference type="InterPro" id="IPR006131">
    <property type="entry name" value="Asp_carbamoyltransf_Asp/Orn-bd"/>
</dbReference>
<dbReference type="OrthoDB" id="9802587at2"/>
<dbReference type="GO" id="GO:0016597">
    <property type="term" value="F:amino acid binding"/>
    <property type="evidence" value="ECO:0007669"/>
    <property type="project" value="InterPro"/>
</dbReference>
<dbReference type="GO" id="GO:0004585">
    <property type="term" value="F:ornithine carbamoyltransferase activity"/>
    <property type="evidence" value="ECO:0007669"/>
    <property type="project" value="UniProtKB-ARBA"/>
</dbReference>
<comment type="similarity">
    <text evidence="3">Belongs to the aspartate/ornithine carbamoyltransferase superfamily.</text>
</comment>
<dbReference type="PANTHER" id="PTHR45753">
    <property type="entry name" value="ORNITHINE CARBAMOYLTRANSFERASE, MITOCHONDRIAL"/>
    <property type="match status" value="1"/>
</dbReference>
<dbReference type="AlphaFoldDB" id="A0A2V5K629"/>
<name>A0A2V5K629_9BACL</name>
<dbReference type="PANTHER" id="PTHR45753:SF3">
    <property type="entry name" value="ORNITHINE TRANSCARBAMYLASE, MITOCHONDRIAL"/>
    <property type="match status" value="1"/>
</dbReference>
<dbReference type="InterPro" id="IPR002292">
    <property type="entry name" value="Orn/put_carbamltrans"/>
</dbReference>
<dbReference type="PRINTS" id="PR00100">
    <property type="entry name" value="AOTCASE"/>
</dbReference>
<evidence type="ECO:0000256" key="2">
    <source>
        <dbReference type="ARBA" id="ARBA00022679"/>
    </source>
</evidence>
<evidence type="ECO:0000256" key="1">
    <source>
        <dbReference type="ARBA" id="ARBA00003822"/>
    </source>
</evidence>
<sequence>MNVLDISDLSEDFVTDLFETADRLSSGRKERELAGKTFVLFFPASSLRTRTTFEKGIRELGGDCVLFPPETLEKREKPGDALAYLANWADGVVVRHPDHAIVEELACGAPIPVINAMTSQSHPCEILSDLYAIRRLRPDYRELVYTFIGPAGNIARSWASAAKVLNLRFIHVCERGNELRGNDRNYAFRTELEDALAESDVVLTDSLPEAYRTPEYVANYQVTLERMKAAKRGAILNPCPPFFRGEEVSADAIDSDRFVGYSFKSHLLVVQQAIVLTCLGLQ</sequence>
<dbReference type="InterPro" id="IPR006132">
    <property type="entry name" value="Asp/Orn_carbamoyltranf_P-bd"/>
</dbReference>
<feature type="domain" description="Aspartate/ornithine carbamoyltransferase Asp/Orn-binding" evidence="4">
    <location>
        <begin position="144"/>
        <end position="276"/>
    </location>
</feature>
<dbReference type="RefSeq" id="WP_110839795.1">
    <property type="nucleotide sequence ID" value="NZ_QJVJ01000004.1"/>
</dbReference>
<keyword evidence="2 3" id="KW-0808">Transferase</keyword>
<dbReference type="SUPFAM" id="SSF53671">
    <property type="entry name" value="Aspartate/ornithine carbamoyltransferase"/>
    <property type="match status" value="1"/>
</dbReference>
<keyword evidence="7" id="KW-1185">Reference proteome</keyword>
<dbReference type="PRINTS" id="PR00102">
    <property type="entry name" value="OTCASE"/>
</dbReference>
<evidence type="ECO:0000313" key="6">
    <source>
        <dbReference type="EMBL" id="PYI54801.1"/>
    </source>
</evidence>
<comment type="function">
    <text evidence="1">Reversibly catalyzes the transfer of the carbamoyl group from carbamoyl phosphate (CP) to the N(epsilon) atom of ornithine (ORN) to produce L-citrulline.</text>
</comment>
<proteinExistence type="inferred from homology"/>
<dbReference type="GO" id="GO:0019240">
    <property type="term" value="P:citrulline biosynthetic process"/>
    <property type="evidence" value="ECO:0007669"/>
    <property type="project" value="TreeGrafter"/>
</dbReference>
<dbReference type="GO" id="GO:0042450">
    <property type="term" value="P:L-arginine biosynthetic process via ornithine"/>
    <property type="evidence" value="ECO:0007669"/>
    <property type="project" value="TreeGrafter"/>
</dbReference>
<dbReference type="Pfam" id="PF02729">
    <property type="entry name" value="OTCace_N"/>
    <property type="match status" value="1"/>
</dbReference>
<reference evidence="6 7" key="1">
    <citation type="submission" date="2018-05" db="EMBL/GenBank/DDBJ databases">
        <title>Paenibacillus flagellatus sp. nov., isolated from selenium mineral soil.</title>
        <authorList>
            <person name="Dai X."/>
        </authorList>
    </citation>
    <scope>NUCLEOTIDE SEQUENCE [LARGE SCALE GENOMIC DNA]</scope>
    <source>
        <strain evidence="6 7">DXL2</strain>
    </source>
</reference>
<dbReference type="Gene3D" id="3.40.50.1370">
    <property type="entry name" value="Aspartate/ornithine carbamoyltransferase"/>
    <property type="match status" value="2"/>
</dbReference>
<accession>A0A2V5K629</accession>
<dbReference type="EMBL" id="QJVJ01000004">
    <property type="protein sequence ID" value="PYI54801.1"/>
    <property type="molecule type" value="Genomic_DNA"/>
</dbReference>
<gene>
    <name evidence="6" type="ORF">DLM86_09600</name>
</gene>